<keyword evidence="1" id="KW-0472">Membrane</keyword>
<reference evidence="2 3" key="1">
    <citation type="submission" date="2023-04" db="EMBL/GenBank/DDBJ databases">
        <title>Ottowia paracancer sp. nov., isolated from human stomach.</title>
        <authorList>
            <person name="Song Y."/>
        </authorList>
    </citation>
    <scope>NUCLEOTIDE SEQUENCE [LARGE SCALE GENOMIC DNA]</scope>
    <source>
        <strain evidence="2 3">10c7w1</strain>
    </source>
</reference>
<protein>
    <submittedName>
        <fullName evidence="2">Uncharacterized protein</fullName>
    </submittedName>
</protein>
<feature type="transmembrane region" description="Helical" evidence="1">
    <location>
        <begin position="97"/>
        <end position="121"/>
    </location>
</feature>
<dbReference type="AlphaFoldDB" id="A0AAW6RD80"/>
<sequence>MFWNLSVCRDDREQQIPGWAMLMKPFSTARKQGKVAEMTVKKCPCCSYEMEFPLRKWIFKDLYTESPPPGVRSYFGKMDRVVVCPHCKKKSRFSLEWLSYCFVILAHLYPIIFLGICLKLETWGWGHIIDGKYLIWGLAMWPAVWPILNTILIFRTKLIEGEKKYEDEYDFTSFD</sequence>
<evidence type="ECO:0000313" key="2">
    <source>
        <dbReference type="EMBL" id="MDG9698353.1"/>
    </source>
</evidence>
<keyword evidence="1" id="KW-0812">Transmembrane</keyword>
<keyword evidence="3" id="KW-1185">Reference proteome</keyword>
<comment type="caution">
    <text evidence="2">The sequence shown here is derived from an EMBL/GenBank/DDBJ whole genome shotgun (WGS) entry which is preliminary data.</text>
</comment>
<organism evidence="2 3">
    <name type="scientific">Ottowia cancrivicina</name>
    <dbReference type="NCBI Taxonomy" id="3040346"/>
    <lineage>
        <taxon>Bacteria</taxon>
        <taxon>Pseudomonadati</taxon>
        <taxon>Pseudomonadota</taxon>
        <taxon>Betaproteobacteria</taxon>
        <taxon>Burkholderiales</taxon>
        <taxon>Comamonadaceae</taxon>
        <taxon>Ottowia</taxon>
    </lineage>
</organism>
<keyword evidence="1" id="KW-1133">Transmembrane helix</keyword>
<evidence type="ECO:0000313" key="3">
    <source>
        <dbReference type="Proteomes" id="UP001237156"/>
    </source>
</evidence>
<accession>A0AAW6RD80</accession>
<dbReference type="Proteomes" id="UP001237156">
    <property type="component" value="Unassembled WGS sequence"/>
</dbReference>
<gene>
    <name evidence="2" type="ORF">QB898_01225</name>
</gene>
<dbReference type="RefSeq" id="WP_279523475.1">
    <property type="nucleotide sequence ID" value="NZ_JARVII010000001.1"/>
</dbReference>
<evidence type="ECO:0000256" key="1">
    <source>
        <dbReference type="SAM" id="Phobius"/>
    </source>
</evidence>
<dbReference type="EMBL" id="JARVII010000001">
    <property type="protein sequence ID" value="MDG9698353.1"/>
    <property type="molecule type" value="Genomic_DNA"/>
</dbReference>
<feature type="transmembrane region" description="Helical" evidence="1">
    <location>
        <begin position="133"/>
        <end position="154"/>
    </location>
</feature>
<name>A0AAW6RD80_9BURK</name>
<proteinExistence type="predicted"/>